<comment type="caution">
    <text evidence="2">The sequence shown here is derived from an EMBL/GenBank/DDBJ whole genome shotgun (WGS) entry which is preliminary data.</text>
</comment>
<feature type="compositionally biased region" description="Low complexity" evidence="1">
    <location>
        <begin position="35"/>
        <end position="46"/>
    </location>
</feature>
<organism evidence="2 3">
    <name type="scientific">Miscanthus lutarioriparius</name>
    <dbReference type="NCBI Taxonomy" id="422564"/>
    <lineage>
        <taxon>Eukaryota</taxon>
        <taxon>Viridiplantae</taxon>
        <taxon>Streptophyta</taxon>
        <taxon>Embryophyta</taxon>
        <taxon>Tracheophyta</taxon>
        <taxon>Spermatophyta</taxon>
        <taxon>Magnoliopsida</taxon>
        <taxon>Liliopsida</taxon>
        <taxon>Poales</taxon>
        <taxon>Poaceae</taxon>
        <taxon>PACMAD clade</taxon>
        <taxon>Panicoideae</taxon>
        <taxon>Andropogonodae</taxon>
        <taxon>Andropogoneae</taxon>
        <taxon>Saccharinae</taxon>
        <taxon>Miscanthus</taxon>
    </lineage>
</organism>
<reference evidence="2" key="1">
    <citation type="submission" date="2020-10" db="EMBL/GenBank/DDBJ databases">
        <authorList>
            <person name="Han B."/>
            <person name="Lu T."/>
            <person name="Zhao Q."/>
            <person name="Huang X."/>
            <person name="Zhao Y."/>
        </authorList>
    </citation>
    <scope>NUCLEOTIDE SEQUENCE</scope>
</reference>
<feature type="region of interest" description="Disordered" evidence="1">
    <location>
        <begin position="1"/>
        <end position="79"/>
    </location>
</feature>
<evidence type="ECO:0000313" key="3">
    <source>
        <dbReference type="Proteomes" id="UP000604825"/>
    </source>
</evidence>
<proteinExistence type="predicted"/>
<protein>
    <submittedName>
        <fullName evidence="2">Uncharacterized protein</fullName>
    </submittedName>
</protein>
<dbReference type="Proteomes" id="UP000604825">
    <property type="component" value="Unassembled WGS sequence"/>
</dbReference>
<feature type="compositionally biased region" description="Basic and acidic residues" evidence="1">
    <location>
        <begin position="66"/>
        <end position="79"/>
    </location>
</feature>
<evidence type="ECO:0000313" key="2">
    <source>
        <dbReference type="EMBL" id="CAD6220919.1"/>
    </source>
</evidence>
<keyword evidence="3" id="KW-1185">Reference proteome</keyword>
<sequence>MGSLGSLGEPQGGRRRPRFLCPISHDSGGADQIRPTPTAAAPSPTSLHPHRWRHLPLSPQQQRPFNRSDEGHEESGSAEWQREIDALYGYYKEVSGHQLNPKELSCNTNDSIIACLLEGSLSCAKLTDEIYKRMKLQDGVTESFCYGYRWSGG</sequence>
<dbReference type="EMBL" id="CAJGYO010000003">
    <property type="protein sequence ID" value="CAD6220919.1"/>
    <property type="molecule type" value="Genomic_DNA"/>
</dbReference>
<dbReference type="AlphaFoldDB" id="A0A811NFB3"/>
<gene>
    <name evidence="2" type="ORF">NCGR_LOCUS14333</name>
</gene>
<accession>A0A811NFB3</accession>
<evidence type="ECO:0000256" key="1">
    <source>
        <dbReference type="SAM" id="MobiDB-lite"/>
    </source>
</evidence>
<name>A0A811NFB3_9POAL</name>